<reference evidence="2" key="1">
    <citation type="submission" date="2021-01" db="EMBL/GenBank/DDBJ databases">
        <authorList>
            <person name="Corre E."/>
            <person name="Pelletier E."/>
            <person name="Niang G."/>
            <person name="Scheremetjew M."/>
            <person name="Finn R."/>
            <person name="Kale V."/>
            <person name="Holt S."/>
            <person name="Cochrane G."/>
            <person name="Meng A."/>
            <person name="Brown T."/>
            <person name="Cohen L."/>
        </authorList>
    </citation>
    <scope>NUCLEOTIDE SEQUENCE</scope>
    <source>
        <strain evidence="2">SPMC142</strain>
    </source>
</reference>
<feature type="region of interest" description="Disordered" evidence="1">
    <location>
        <begin position="201"/>
        <end position="240"/>
    </location>
</feature>
<evidence type="ECO:0000256" key="1">
    <source>
        <dbReference type="SAM" id="MobiDB-lite"/>
    </source>
</evidence>
<protein>
    <submittedName>
        <fullName evidence="2">Uncharacterized protein</fullName>
    </submittedName>
</protein>
<proteinExistence type="predicted"/>
<sequence>MSQHTTRSVTTSCSDTRLKLPMKSGEDQASDRLMLPHSGPVSLYEQQLYYSSTDDAQVLSAIEKTLLQLRVPYGKMSRHAFVLELSGTTSARDPPFSMELNQADADLLLMLELASEESLPAANIAPVEATSASGLGVVPSPSPYHLLARMVCGDANSYHSFTSTFMEELRGQLGHGPYPELAINSSPPPFSIRLMKSMMTASSDPTQYSPPPKGRIEPPCCKRPCNGSLQPTQRIASPSR</sequence>
<evidence type="ECO:0000313" key="2">
    <source>
        <dbReference type="EMBL" id="CAE0531366.1"/>
    </source>
</evidence>
<dbReference type="AlphaFoldDB" id="A0A7S3RQX2"/>
<feature type="compositionally biased region" description="Polar residues" evidence="1">
    <location>
        <begin position="1"/>
        <end position="15"/>
    </location>
</feature>
<gene>
    <name evidence="2" type="ORF">SACU0126_LOCUS6002</name>
</gene>
<name>A0A7S3RQX2_9SPIT</name>
<feature type="region of interest" description="Disordered" evidence="1">
    <location>
        <begin position="1"/>
        <end position="31"/>
    </location>
</feature>
<feature type="compositionally biased region" description="Polar residues" evidence="1">
    <location>
        <begin position="227"/>
        <end position="240"/>
    </location>
</feature>
<accession>A0A7S3RQX2</accession>
<dbReference type="EMBL" id="HBIQ01018351">
    <property type="protein sequence ID" value="CAE0531366.1"/>
    <property type="molecule type" value="Transcribed_RNA"/>
</dbReference>
<organism evidence="2">
    <name type="scientific">Strombidinopsis acuminata</name>
    <dbReference type="NCBI Taxonomy" id="141414"/>
    <lineage>
        <taxon>Eukaryota</taxon>
        <taxon>Sar</taxon>
        <taxon>Alveolata</taxon>
        <taxon>Ciliophora</taxon>
        <taxon>Intramacronucleata</taxon>
        <taxon>Spirotrichea</taxon>
        <taxon>Choreotrichia</taxon>
        <taxon>Choreotrichida</taxon>
        <taxon>Strombidinopsidae</taxon>
        <taxon>Strombidinopsis</taxon>
    </lineage>
</organism>